<evidence type="ECO:0000313" key="2">
    <source>
        <dbReference type="Proteomes" id="UP000799118"/>
    </source>
</evidence>
<accession>A0A6A4I894</accession>
<name>A0A6A4I894_9AGAR</name>
<dbReference type="EMBL" id="ML769399">
    <property type="protein sequence ID" value="KAE9406919.1"/>
    <property type="molecule type" value="Genomic_DNA"/>
</dbReference>
<protein>
    <submittedName>
        <fullName evidence="1">Uncharacterized protein</fullName>
    </submittedName>
</protein>
<reference evidence="1" key="1">
    <citation type="journal article" date="2019" name="Environ. Microbiol.">
        <title>Fungal ecological strategies reflected in gene transcription - a case study of two litter decomposers.</title>
        <authorList>
            <person name="Barbi F."/>
            <person name="Kohler A."/>
            <person name="Barry K."/>
            <person name="Baskaran P."/>
            <person name="Daum C."/>
            <person name="Fauchery L."/>
            <person name="Ihrmark K."/>
            <person name="Kuo A."/>
            <person name="LaButti K."/>
            <person name="Lipzen A."/>
            <person name="Morin E."/>
            <person name="Grigoriev I.V."/>
            <person name="Henrissat B."/>
            <person name="Lindahl B."/>
            <person name="Martin F."/>
        </authorList>
    </citation>
    <scope>NUCLEOTIDE SEQUENCE</scope>
    <source>
        <strain evidence="1">JB14</strain>
    </source>
</reference>
<proteinExistence type="predicted"/>
<organism evidence="1 2">
    <name type="scientific">Gymnopus androsaceus JB14</name>
    <dbReference type="NCBI Taxonomy" id="1447944"/>
    <lineage>
        <taxon>Eukaryota</taxon>
        <taxon>Fungi</taxon>
        <taxon>Dikarya</taxon>
        <taxon>Basidiomycota</taxon>
        <taxon>Agaricomycotina</taxon>
        <taxon>Agaricomycetes</taxon>
        <taxon>Agaricomycetidae</taxon>
        <taxon>Agaricales</taxon>
        <taxon>Marasmiineae</taxon>
        <taxon>Omphalotaceae</taxon>
        <taxon>Gymnopus</taxon>
    </lineage>
</organism>
<keyword evidence="2" id="KW-1185">Reference proteome</keyword>
<dbReference type="OrthoDB" id="2918906at2759"/>
<evidence type="ECO:0000313" key="1">
    <source>
        <dbReference type="EMBL" id="KAE9406919.1"/>
    </source>
</evidence>
<sequence length="337" mass="38329">MEMDFDLEKDDGNWGIEVYCEAVLQFQAFVQAHKLNLIHNFIKDLSRFWFSDRFTGLRTVGSSSHRQRTSPERVFVIYNYVLHPPHKAQWLITANEDIWINRIFALFSFWKKSPESRRSNNSNECAVIYVVGPALAAGNTSREDRRLDEGKMKGMGAGTELVILQHYLLGQRWLLIQQDSPSQAIECWKTEIGVKAGLNTFLLGHHSLKLILTTVGFKLTPLRKYGNGAYNGVNIITAPAVPLYPPLLEDRNQGPVIPFCPVFADDGTQKPPISAENFGRRRHHTSTYSPRVVSPGPRLYVPPVRPEQQFWGQPPFTVGAYTYPSEYYQNFGSGYFG</sequence>
<dbReference type="Proteomes" id="UP000799118">
    <property type="component" value="Unassembled WGS sequence"/>
</dbReference>
<gene>
    <name evidence="1" type="ORF">BT96DRAFT_987177</name>
</gene>
<dbReference type="AlphaFoldDB" id="A0A6A4I894"/>